<dbReference type="RefSeq" id="WP_093883340.1">
    <property type="nucleotide sequence ID" value="NZ_FOBS01000010.1"/>
</dbReference>
<sequence>MEVIDNTAIPENAPMPAYRPSAFGPVDVGRSRIAKFLDDGSCREWVLSRLHPDGPRCPGCGELIVSYPSLRSFRLGARVRCCCCGKYFTALTGTFLSGCHLSLPQVVLMAILIDAGADDPRIARLMEVSAEGVRGWRLRFRHASGPSHSGQGIEESREAAMGGAVVAGGVSL</sequence>
<protein>
    <submittedName>
        <fullName evidence="1">Transposase</fullName>
    </submittedName>
</protein>
<dbReference type="EMBL" id="FOBS01000010">
    <property type="protein sequence ID" value="SEM32893.1"/>
    <property type="molecule type" value="Genomic_DNA"/>
</dbReference>
<dbReference type="AlphaFoldDB" id="A0A1H7XGV3"/>
<proteinExistence type="predicted"/>
<evidence type="ECO:0000313" key="1">
    <source>
        <dbReference type="EMBL" id="SEM32893.1"/>
    </source>
</evidence>
<organism evidence="1 2">
    <name type="scientific">Syntrophus gentianae</name>
    <dbReference type="NCBI Taxonomy" id="43775"/>
    <lineage>
        <taxon>Bacteria</taxon>
        <taxon>Pseudomonadati</taxon>
        <taxon>Thermodesulfobacteriota</taxon>
        <taxon>Syntrophia</taxon>
        <taxon>Syntrophales</taxon>
        <taxon>Syntrophaceae</taxon>
        <taxon>Syntrophus</taxon>
    </lineage>
</organism>
<dbReference type="OrthoDB" id="271821at2"/>
<evidence type="ECO:0000313" key="2">
    <source>
        <dbReference type="Proteomes" id="UP000198744"/>
    </source>
</evidence>
<reference evidence="1 2" key="1">
    <citation type="submission" date="2016-10" db="EMBL/GenBank/DDBJ databases">
        <authorList>
            <person name="de Groot N.N."/>
        </authorList>
    </citation>
    <scope>NUCLEOTIDE SEQUENCE [LARGE SCALE GENOMIC DNA]</scope>
    <source>
        <strain evidence="1 2">DSM 8423</strain>
    </source>
</reference>
<keyword evidence="2" id="KW-1185">Reference proteome</keyword>
<name>A0A1H7XGV3_9BACT</name>
<gene>
    <name evidence="1" type="ORF">SAMN04489760_110111</name>
</gene>
<dbReference type="STRING" id="43775.SAMN04489760_110111"/>
<accession>A0A1H7XGV3</accession>
<dbReference type="Proteomes" id="UP000198744">
    <property type="component" value="Unassembled WGS sequence"/>
</dbReference>